<feature type="transmembrane region" description="Helical" evidence="6">
    <location>
        <begin position="192"/>
        <end position="209"/>
    </location>
</feature>
<comment type="similarity">
    <text evidence="6">Belongs to the TVP38/TMEM64 family.</text>
</comment>
<comment type="subcellular location">
    <subcellularLocation>
        <location evidence="1 6">Cell membrane</location>
        <topology evidence="1 6">Multi-pass membrane protein</topology>
    </subcellularLocation>
</comment>
<dbReference type="PANTHER" id="PTHR12677">
    <property type="entry name" value="GOLGI APPARATUS MEMBRANE PROTEIN TVP38-RELATED"/>
    <property type="match status" value="1"/>
</dbReference>
<protein>
    <recommendedName>
        <fullName evidence="6">TVP38/TMEM64 family membrane protein</fullName>
    </recommendedName>
</protein>
<accession>A0ABN1JSV2</accession>
<dbReference type="Proteomes" id="UP001501510">
    <property type="component" value="Unassembled WGS sequence"/>
</dbReference>
<feature type="transmembrane region" description="Helical" evidence="6">
    <location>
        <begin position="130"/>
        <end position="150"/>
    </location>
</feature>
<keyword evidence="9" id="KW-1185">Reference proteome</keyword>
<dbReference type="PANTHER" id="PTHR12677:SF59">
    <property type="entry name" value="GOLGI APPARATUS MEMBRANE PROTEIN TVP38-RELATED"/>
    <property type="match status" value="1"/>
</dbReference>
<evidence type="ECO:0000313" key="8">
    <source>
        <dbReference type="EMBL" id="GAA0746064.1"/>
    </source>
</evidence>
<dbReference type="EMBL" id="BAAACG010000019">
    <property type="protein sequence ID" value="GAA0746064.1"/>
    <property type="molecule type" value="Genomic_DNA"/>
</dbReference>
<keyword evidence="5 6" id="KW-0472">Membrane</keyword>
<feature type="transmembrane region" description="Helical" evidence="6">
    <location>
        <begin position="46"/>
        <end position="66"/>
    </location>
</feature>
<dbReference type="Pfam" id="PF09335">
    <property type="entry name" value="VTT_dom"/>
    <property type="match status" value="1"/>
</dbReference>
<sequence length="230" mass="25564">MLKSKKKLILNLLLIIGLAILICFLKKSSLFKNCSVSLLKEYIKSYGMVAPIVYIVMFTFVPLTLFPDSILAISGGMVFGMIWGTLYTIIGALFGAVLSFYISRILGRSVVSKIVKNKGRYFEEGVEKKGFILILILRLIPLIPFDVISYLAGLSKIKFKDFILGTAIGIIPGILIFINIGDKSLNFKSIEFIISLILLIGLLVISLIIKKKISFNKVQQHLINKEGKNG</sequence>
<evidence type="ECO:0000256" key="2">
    <source>
        <dbReference type="ARBA" id="ARBA00022475"/>
    </source>
</evidence>
<feature type="domain" description="VTT" evidence="7">
    <location>
        <begin position="66"/>
        <end position="182"/>
    </location>
</feature>
<keyword evidence="2 6" id="KW-1003">Cell membrane</keyword>
<gene>
    <name evidence="8" type="ORF">GCM10008906_33190</name>
</gene>
<evidence type="ECO:0000256" key="3">
    <source>
        <dbReference type="ARBA" id="ARBA00022692"/>
    </source>
</evidence>
<dbReference type="InterPro" id="IPR032816">
    <property type="entry name" value="VTT_dom"/>
</dbReference>
<organism evidence="8 9">
    <name type="scientific">Clostridium oceanicum</name>
    <dbReference type="NCBI Taxonomy" id="1543"/>
    <lineage>
        <taxon>Bacteria</taxon>
        <taxon>Bacillati</taxon>
        <taxon>Bacillota</taxon>
        <taxon>Clostridia</taxon>
        <taxon>Eubacteriales</taxon>
        <taxon>Clostridiaceae</taxon>
        <taxon>Clostridium</taxon>
    </lineage>
</organism>
<name>A0ABN1JSV2_9CLOT</name>
<keyword evidence="3 6" id="KW-0812">Transmembrane</keyword>
<feature type="transmembrane region" description="Helical" evidence="6">
    <location>
        <begin position="162"/>
        <end position="180"/>
    </location>
</feature>
<evidence type="ECO:0000256" key="5">
    <source>
        <dbReference type="ARBA" id="ARBA00023136"/>
    </source>
</evidence>
<dbReference type="InterPro" id="IPR015414">
    <property type="entry name" value="TMEM64"/>
</dbReference>
<proteinExistence type="inferred from homology"/>
<evidence type="ECO:0000256" key="1">
    <source>
        <dbReference type="ARBA" id="ARBA00004651"/>
    </source>
</evidence>
<comment type="caution">
    <text evidence="8">The sequence shown here is derived from an EMBL/GenBank/DDBJ whole genome shotgun (WGS) entry which is preliminary data.</text>
</comment>
<keyword evidence="4 6" id="KW-1133">Transmembrane helix</keyword>
<evidence type="ECO:0000259" key="7">
    <source>
        <dbReference type="Pfam" id="PF09335"/>
    </source>
</evidence>
<evidence type="ECO:0000313" key="9">
    <source>
        <dbReference type="Proteomes" id="UP001501510"/>
    </source>
</evidence>
<reference evidence="8 9" key="1">
    <citation type="journal article" date="2019" name="Int. J. Syst. Evol. Microbiol.">
        <title>The Global Catalogue of Microorganisms (GCM) 10K type strain sequencing project: providing services to taxonomists for standard genome sequencing and annotation.</title>
        <authorList>
            <consortium name="The Broad Institute Genomics Platform"/>
            <consortium name="The Broad Institute Genome Sequencing Center for Infectious Disease"/>
            <person name="Wu L."/>
            <person name="Ma J."/>
        </authorList>
    </citation>
    <scope>NUCLEOTIDE SEQUENCE [LARGE SCALE GENOMIC DNA]</scope>
    <source>
        <strain evidence="8 9">JCM 1407</strain>
    </source>
</reference>
<feature type="transmembrane region" description="Helical" evidence="6">
    <location>
        <begin position="78"/>
        <end position="102"/>
    </location>
</feature>
<dbReference type="RefSeq" id="WP_343763451.1">
    <property type="nucleotide sequence ID" value="NZ_BAAACG010000019.1"/>
</dbReference>
<evidence type="ECO:0000256" key="6">
    <source>
        <dbReference type="RuleBase" id="RU366058"/>
    </source>
</evidence>
<evidence type="ECO:0000256" key="4">
    <source>
        <dbReference type="ARBA" id="ARBA00022989"/>
    </source>
</evidence>